<feature type="domain" description="NACHT" evidence="2">
    <location>
        <begin position="43"/>
        <end position="185"/>
    </location>
</feature>
<dbReference type="InterPro" id="IPR056884">
    <property type="entry name" value="NPHP3-like_N"/>
</dbReference>
<dbReference type="AlphaFoldDB" id="A0A0C3ALY3"/>
<feature type="non-terminal residue" evidence="3">
    <location>
        <position position="185"/>
    </location>
</feature>
<organism evidence="3 4">
    <name type="scientific">Serendipita vermifera MAFF 305830</name>
    <dbReference type="NCBI Taxonomy" id="933852"/>
    <lineage>
        <taxon>Eukaryota</taxon>
        <taxon>Fungi</taxon>
        <taxon>Dikarya</taxon>
        <taxon>Basidiomycota</taxon>
        <taxon>Agaricomycotina</taxon>
        <taxon>Agaricomycetes</taxon>
        <taxon>Sebacinales</taxon>
        <taxon>Serendipitaceae</taxon>
        <taxon>Serendipita</taxon>
    </lineage>
</organism>
<gene>
    <name evidence="3" type="ORF">M408DRAFT_82251</name>
</gene>
<dbReference type="Gene3D" id="3.40.50.300">
    <property type="entry name" value="P-loop containing nucleotide triphosphate hydrolases"/>
    <property type="match status" value="1"/>
</dbReference>
<reference evidence="4" key="2">
    <citation type="submission" date="2015-01" db="EMBL/GenBank/DDBJ databases">
        <title>Evolutionary Origins and Diversification of the Mycorrhizal Mutualists.</title>
        <authorList>
            <consortium name="DOE Joint Genome Institute"/>
            <consortium name="Mycorrhizal Genomics Consortium"/>
            <person name="Kohler A."/>
            <person name="Kuo A."/>
            <person name="Nagy L.G."/>
            <person name="Floudas D."/>
            <person name="Copeland A."/>
            <person name="Barry K.W."/>
            <person name="Cichocki N."/>
            <person name="Veneault-Fourrey C."/>
            <person name="LaButti K."/>
            <person name="Lindquist E.A."/>
            <person name="Lipzen A."/>
            <person name="Lundell T."/>
            <person name="Morin E."/>
            <person name="Murat C."/>
            <person name="Riley R."/>
            <person name="Ohm R."/>
            <person name="Sun H."/>
            <person name="Tunlid A."/>
            <person name="Henrissat B."/>
            <person name="Grigoriev I.V."/>
            <person name="Hibbett D.S."/>
            <person name="Martin F."/>
        </authorList>
    </citation>
    <scope>NUCLEOTIDE SEQUENCE [LARGE SCALE GENOMIC DNA]</scope>
    <source>
        <strain evidence="4">MAFF 305830</strain>
    </source>
</reference>
<evidence type="ECO:0000313" key="3">
    <source>
        <dbReference type="EMBL" id="KIM20281.1"/>
    </source>
</evidence>
<dbReference type="SUPFAM" id="SSF52540">
    <property type="entry name" value="P-loop containing nucleoside triphosphate hydrolases"/>
    <property type="match status" value="1"/>
</dbReference>
<dbReference type="InterPro" id="IPR007111">
    <property type="entry name" value="NACHT_NTPase"/>
</dbReference>
<dbReference type="STRING" id="933852.A0A0C3ALY3"/>
<evidence type="ECO:0000256" key="1">
    <source>
        <dbReference type="ARBA" id="ARBA00022737"/>
    </source>
</evidence>
<accession>A0A0C3ALY3</accession>
<evidence type="ECO:0000313" key="4">
    <source>
        <dbReference type="Proteomes" id="UP000054097"/>
    </source>
</evidence>
<name>A0A0C3ALY3_SERVB</name>
<keyword evidence="4" id="KW-1185">Reference proteome</keyword>
<sequence length="185" mass="21179">MPKSVDPESNAYGKQHKQCFKGTRLKTLSAIRQWVDDKDTSKRIFCLLDFAGSGKSTVAKTIAEEWGKRRLFARFFFSRDTAKTSSTNSFCLTVANGFAGLNPEFKKHIKRFRKRPDLDLLSFEEQFEGLIAAPLRALSQDSILMIDALDECDNEHKRREELLEILSRQQSSLPHLRILVTGRPE</sequence>
<dbReference type="OrthoDB" id="3269932at2759"/>
<evidence type="ECO:0000259" key="2">
    <source>
        <dbReference type="PROSITE" id="PS50837"/>
    </source>
</evidence>
<keyword evidence="1" id="KW-0677">Repeat</keyword>
<dbReference type="InterPro" id="IPR027417">
    <property type="entry name" value="P-loop_NTPase"/>
</dbReference>
<proteinExistence type="predicted"/>
<dbReference type="EMBL" id="KN824450">
    <property type="protein sequence ID" value="KIM20281.1"/>
    <property type="molecule type" value="Genomic_DNA"/>
</dbReference>
<dbReference type="Pfam" id="PF24883">
    <property type="entry name" value="NPHP3_N"/>
    <property type="match status" value="1"/>
</dbReference>
<dbReference type="PANTHER" id="PTHR10039">
    <property type="entry name" value="AMELOGENIN"/>
    <property type="match status" value="1"/>
</dbReference>
<dbReference type="PANTHER" id="PTHR10039:SF14">
    <property type="entry name" value="NACHT DOMAIN-CONTAINING PROTEIN"/>
    <property type="match status" value="1"/>
</dbReference>
<reference evidence="3 4" key="1">
    <citation type="submission" date="2014-04" db="EMBL/GenBank/DDBJ databases">
        <authorList>
            <consortium name="DOE Joint Genome Institute"/>
            <person name="Kuo A."/>
            <person name="Zuccaro A."/>
            <person name="Kohler A."/>
            <person name="Nagy L.G."/>
            <person name="Floudas D."/>
            <person name="Copeland A."/>
            <person name="Barry K.W."/>
            <person name="Cichocki N."/>
            <person name="Veneault-Fourrey C."/>
            <person name="LaButti K."/>
            <person name="Lindquist E.A."/>
            <person name="Lipzen A."/>
            <person name="Lundell T."/>
            <person name="Morin E."/>
            <person name="Murat C."/>
            <person name="Sun H."/>
            <person name="Tunlid A."/>
            <person name="Henrissat B."/>
            <person name="Grigoriev I.V."/>
            <person name="Hibbett D.S."/>
            <person name="Martin F."/>
            <person name="Nordberg H.P."/>
            <person name="Cantor M.N."/>
            <person name="Hua S.X."/>
        </authorList>
    </citation>
    <scope>NUCLEOTIDE SEQUENCE [LARGE SCALE GENOMIC DNA]</scope>
    <source>
        <strain evidence="3 4">MAFF 305830</strain>
    </source>
</reference>
<protein>
    <recommendedName>
        <fullName evidence="2">NACHT domain-containing protein</fullName>
    </recommendedName>
</protein>
<dbReference type="HOGENOM" id="CLU_000288_6_8_1"/>
<dbReference type="Proteomes" id="UP000054097">
    <property type="component" value="Unassembled WGS sequence"/>
</dbReference>
<dbReference type="PROSITE" id="PS50837">
    <property type="entry name" value="NACHT"/>
    <property type="match status" value="1"/>
</dbReference>